<reference evidence="4 5" key="1">
    <citation type="submission" date="2016-03" db="EMBL/GenBank/DDBJ databases">
        <title>Pediococcus and Lactobacillus from brewery environment - whole genome sequencing and assembly.</title>
        <authorList>
            <person name="Behr J."/>
            <person name="Geissler A.J."/>
            <person name="Vogel R.F."/>
        </authorList>
    </citation>
    <scope>NUCLEOTIDE SEQUENCE [LARGE SCALE GENOMIC DNA]</scope>
    <source>
        <strain evidence="4 5">TMW 1.1995</strain>
    </source>
</reference>
<dbReference type="EMBL" id="CP014924">
    <property type="protein sequence ID" value="ANZ67063.1"/>
    <property type="molecule type" value="Genomic_DNA"/>
</dbReference>
<dbReference type="OrthoDB" id="5786478at2"/>
<keyword evidence="2" id="KW-0560">Oxidoreductase</keyword>
<dbReference type="SUPFAM" id="SSF51735">
    <property type="entry name" value="NAD(P)-binding Rossmann-fold domains"/>
    <property type="match status" value="1"/>
</dbReference>
<comment type="similarity">
    <text evidence="1 3">Belongs to the short-chain dehydrogenases/reductases (SDR) family.</text>
</comment>
<dbReference type="GO" id="GO:0016491">
    <property type="term" value="F:oxidoreductase activity"/>
    <property type="evidence" value="ECO:0007669"/>
    <property type="project" value="UniProtKB-KW"/>
</dbReference>
<dbReference type="PANTHER" id="PTHR44196">
    <property type="entry name" value="DEHYDROGENASE/REDUCTASE SDR FAMILY MEMBER 7B"/>
    <property type="match status" value="1"/>
</dbReference>
<dbReference type="PANTHER" id="PTHR44196:SF1">
    <property type="entry name" value="DEHYDROGENASE_REDUCTASE SDR FAMILY MEMBER 7B"/>
    <property type="match status" value="1"/>
</dbReference>
<keyword evidence="5" id="KW-1185">Reference proteome</keyword>
<proteinExistence type="inferred from homology"/>
<dbReference type="STRING" id="240427.AYR62_10465"/>
<dbReference type="InterPro" id="IPR002347">
    <property type="entry name" value="SDR_fam"/>
</dbReference>
<accession>A0A1B2IYE5</accession>
<dbReference type="RefSeq" id="WP_065902357.1">
    <property type="nucleotide sequence ID" value="NZ_CP014912.1"/>
</dbReference>
<dbReference type="PRINTS" id="PR00081">
    <property type="entry name" value="GDHRDH"/>
</dbReference>
<name>A0A1B2IYE5_9LACO</name>
<evidence type="ECO:0000313" key="4">
    <source>
        <dbReference type="EMBL" id="ANZ67063.1"/>
    </source>
</evidence>
<dbReference type="Gene3D" id="3.40.50.720">
    <property type="entry name" value="NAD(P)-binding Rossmann-like Domain"/>
    <property type="match status" value="1"/>
</dbReference>
<dbReference type="Pfam" id="PF00106">
    <property type="entry name" value="adh_short"/>
    <property type="match status" value="1"/>
</dbReference>
<dbReference type="GO" id="GO:0016020">
    <property type="term" value="C:membrane"/>
    <property type="evidence" value="ECO:0007669"/>
    <property type="project" value="TreeGrafter"/>
</dbReference>
<evidence type="ECO:0000256" key="3">
    <source>
        <dbReference type="RuleBase" id="RU000363"/>
    </source>
</evidence>
<dbReference type="PRINTS" id="PR00080">
    <property type="entry name" value="SDRFAMILY"/>
</dbReference>
<dbReference type="Proteomes" id="UP000093267">
    <property type="component" value="Chromosome"/>
</dbReference>
<dbReference type="InterPro" id="IPR036291">
    <property type="entry name" value="NAD(P)-bd_dom_sf"/>
</dbReference>
<evidence type="ECO:0000313" key="5">
    <source>
        <dbReference type="Proteomes" id="UP000093267"/>
    </source>
</evidence>
<gene>
    <name evidence="4" type="ORF">AYR63_07915</name>
</gene>
<evidence type="ECO:0000256" key="1">
    <source>
        <dbReference type="ARBA" id="ARBA00006484"/>
    </source>
</evidence>
<sequence length="228" mass="24208">MTRILITGANKGIGFVLAQTLGNQGNSILVGARNADRGQEAVAKLTAQGISAAYLNVDLSNNNTLFTAAETVKSIYPDLGMLINNAGIPGNMQVKAPDTQISDLQSTMQVNFFGNFTLIQALLPVLETNRGRIINITIPTAANPFWNPLAYKTSKAALNTMTTSLAAAFDADKRPLEIFSIHPGPTTTDLNGNAHADGFQTPDQVAQKIAAVLNDGKVHQGEFIETGK</sequence>
<protein>
    <submittedName>
        <fullName evidence="4">Short-chain dehydrogenase</fullName>
    </submittedName>
</protein>
<organism evidence="4 5">
    <name type="scientific">Secundilactobacillus paracollinoides</name>
    <dbReference type="NCBI Taxonomy" id="240427"/>
    <lineage>
        <taxon>Bacteria</taxon>
        <taxon>Bacillati</taxon>
        <taxon>Bacillota</taxon>
        <taxon>Bacilli</taxon>
        <taxon>Lactobacillales</taxon>
        <taxon>Lactobacillaceae</taxon>
        <taxon>Secundilactobacillus</taxon>
    </lineage>
</organism>
<evidence type="ECO:0000256" key="2">
    <source>
        <dbReference type="ARBA" id="ARBA00023002"/>
    </source>
</evidence>
<dbReference type="AlphaFoldDB" id="A0A1B2IYE5"/>